<keyword evidence="3" id="KW-0732">Signal</keyword>
<dbReference type="InterPro" id="IPR037460">
    <property type="entry name" value="SEST-like"/>
</dbReference>
<dbReference type="EMBL" id="FOZN01000001">
    <property type="protein sequence ID" value="SFR99614.1"/>
    <property type="molecule type" value="Genomic_DNA"/>
</dbReference>
<evidence type="ECO:0000259" key="4">
    <source>
        <dbReference type="Pfam" id="PF13472"/>
    </source>
</evidence>
<keyword evidence="6" id="KW-1185">Reference proteome</keyword>
<feature type="disulfide bond" evidence="2">
    <location>
        <begin position="56"/>
        <end position="74"/>
    </location>
</feature>
<dbReference type="InterPro" id="IPR013830">
    <property type="entry name" value="SGNH_hydro"/>
</dbReference>
<proteinExistence type="predicted"/>
<dbReference type="GO" id="GO:0004806">
    <property type="term" value="F:triacylglycerol lipase activity"/>
    <property type="evidence" value="ECO:0007669"/>
    <property type="project" value="TreeGrafter"/>
</dbReference>
<dbReference type="SUPFAM" id="SSF52266">
    <property type="entry name" value="SGNH hydrolase"/>
    <property type="match status" value="1"/>
</dbReference>
<feature type="active site" evidence="1">
    <location>
        <position position="261"/>
    </location>
</feature>
<dbReference type="CDD" id="cd01823">
    <property type="entry name" value="SEST_like"/>
    <property type="match status" value="1"/>
</dbReference>
<dbReference type="PANTHER" id="PTHR37981:SF1">
    <property type="entry name" value="SGNH HYDROLASE-TYPE ESTERASE DOMAIN-CONTAINING PROTEIN"/>
    <property type="match status" value="1"/>
</dbReference>
<feature type="disulfide bond" evidence="2">
    <location>
        <begin position="178"/>
        <end position="239"/>
    </location>
</feature>
<organism evidence="5 6">
    <name type="scientific">Agrococcus baldri</name>
    <dbReference type="NCBI Taxonomy" id="153730"/>
    <lineage>
        <taxon>Bacteria</taxon>
        <taxon>Bacillati</taxon>
        <taxon>Actinomycetota</taxon>
        <taxon>Actinomycetes</taxon>
        <taxon>Micrococcales</taxon>
        <taxon>Microbacteriaceae</taxon>
        <taxon>Agrococcus</taxon>
    </lineage>
</organism>
<evidence type="ECO:0000313" key="5">
    <source>
        <dbReference type="EMBL" id="SFR99614.1"/>
    </source>
</evidence>
<dbReference type="Pfam" id="PF13472">
    <property type="entry name" value="Lipase_GDSL_2"/>
    <property type="match status" value="1"/>
</dbReference>
<dbReference type="GO" id="GO:0019433">
    <property type="term" value="P:triglyceride catabolic process"/>
    <property type="evidence" value="ECO:0007669"/>
    <property type="project" value="TreeGrafter"/>
</dbReference>
<feature type="domain" description="SGNH hydrolase-type esterase" evidence="4">
    <location>
        <begin position="37"/>
        <end position="266"/>
    </location>
</feature>
<dbReference type="PANTHER" id="PTHR37981">
    <property type="entry name" value="LIPASE 2"/>
    <property type="match status" value="1"/>
</dbReference>
<evidence type="ECO:0000256" key="1">
    <source>
        <dbReference type="PIRSR" id="PIRSR637460-1"/>
    </source>
</evidence>
<dbReference type="Proteomes" id="UP000198506">
    <property type="component" value="Unassembled WGS sequence"/>
</dbReference>
<feature type="signal peptide" evidence="3">
    <location>
        <begin position="1"/>
        <end position="27"/>
    </location>
</feature>
<name>A0AA94HKB4_9MICO</name>
<evidence type="ECO:0000256" key="2">
    <source>
        <dbReference type="PIRSR" id="PIRSR637460-2"/>
    </source>
</evidence>
<comment type="caution">
    <text evidence="5">The sequence shown here is derived from an EMBL/GenBank/DDBJ whole genome shotgun (WGS) entry which is preliminary data.</text>
</comment>
<dbReference type="RefSeq" id="WP_177220203.1">
    <property type="nucleotide sequence ID" value="NZ_FOZN01000001.1"/>
</dbReference>
<protein>
    <submittedName>
        <fullName evidence="5">GDSL-like Lipase/Acylhydrolase family protein</fullName>
    </submittedName>
</protein>
<dbReference type="InterPro" id="IPR036514">
    <property type="entry name" value="SGNH_hydro_sf"/>
</dbReference>
<dbReference type="AlphaFoldDB" id="A0AA94HKB4"/>
<feature type="chain" id="PRO_5041694061" evidence="3">
    <location>
        <begin position="28"/>
        <end position="278"/>
    </location>
</feature>
<reference evidence="5 6" key="1">
    <citation type="submission" date="2016-10" db="EMBL/GenBank/DDBJ databases">
        <authorList>
            <person name="Varghese N."/>
            <person name="Submissions S."/>
        </authorList>
    </citation>
    <scope>NUCLEOTIDE SEQUENCE [LARGE SCALE GENOMIC DNA]</scope>
    <source>
        <strain evidence="5 6">IAM 15147</strain>
    </source>
</reference>
<keyword evidence="2" id="KW-1015">Disulfide bond</keyword>
<dbReference type="Gene3D" id="3.40.50.1110">
    <property type="entry name" value="SGNH hydrolase"/>
    <property type="match status" value="1"/>
</dbReference>
<feature type="disulfide bond" evidence="2">
    <location>
        <begin position="120"/>
        <end position="128"/>
    </location>
</feature>
<feature type="active site" description="Nucleophile" evidence="1">
    <location>
        <position position="41"/>
    </location>
</feature>
<gene>
    <name evidence="5" type="ORF">SAMN04487783_0368</name>
</gene>
<evidence type="ECO:0000313" key="6">
    <source>
        <dbReference type="Proteomes" id="UP000198506"/>
    </source>
</evidence>
<accession>A0AA94HKB4</accession>
<evidence type="ECO:0000256" key="3">
    <source>
        <dbReference type="SAM" id="SignalP"/>
    </source>
</evidence>
<sequence>MVKRIGAVFAALGLTFSMLAIAPPALAAPPPGAAQVAFGDSEAAGTGNLLYVDRSCLRSRVSYPLILKAKSYACASATTTDALTQIGTAVAAQQLGHATRLVTVTAGVNDLGWQQVLQTCYSQGDAACQAALAQAATALPGVGARLTQAVGAIRQAAPNATILVTGYPRLFGQISKPCTVGWLEGTKIVVTANQAAMANAGVNGLNTVISSVVTGFTLAGDSKVDFVDVASLFSGRGLCDTRPRWIYGVIGVPVLSNASLHVNAVGQLAIAAAVWRQR</sequence>